<feature type="domain" description="F-box" evidence="1">
    <location>
        <begin position="74"/>
        <end position="137"/>
    </location>
</feature>
<reference evidence="2" key="1">
    <citation type="submission" date="2022-11" db="EMBL/GenBank/DDBJ databases">
        <title>Genome Sequence of Cubamyces cubensis.</title>
        <authorList>
            <person name="Buettner E."/>
        </authorList>
    </citation>
    <scope>NUCLEOTIDE SEQUENCE</scope>
    <source>
        <strain evidence="2">MPL-01</strain>
    </source>
</reference>
<proteinExistence type="predicted"/>
<dbReference type="Pfam" id="PF12937">
    <property type="entry name" value="F-box-like"/>
    <property type="match status" value="1"/>
</dbReference>
<keyword evidence="3" id="KW-1185">Reference proteome</keyword>
<evidence type="ECO:0000259" key="1">
    <source>
        <dbReference type="Pfam" id="PF12937"/>
    </source>
</evidence>
<dbReference type="SUPFAM" id="SSF52047">
    <property type="entry name" value="RNI-like"/>
    <property type="match status" value="1"/>
</dbReference>
<gene>
    <name evidence="2" type="ORF">ONZ51_g12059</name>
</gene>
<dbReference type="EMBL" id="JAPEVG010000664">
    <property type="protein sequence ID" value="KAJ8456544.1"/>
    <property type="molecule type" value="Genomic_DNA"/>
</dbReference>
<sequence length="636" mass="71631">MGDADHNIHRPSHKELVSNAQLLREGLISERASGQNTFKLADTDVEDGQHYNMRQLLDESRAILRELNDRPQPINKLPPEILCHIFSLVPDDVLWMYSIARAHPTFMLNVAQYYPLLLTCQHWYRLISGTSSFWSTVVDQLVSEGPETLYQNYIARCPTGPLCIFVPEGASDALLDDCRSAEFRGRVKQLSFACQLLDRSDNSGDLLYYSFPALDTCLLLRYSCPDTGADSIQARRILPDSRQLRCLRIRDTNIIPTTPFPALEEFRLQDAYLDRRFEALLCAFLSNCPLLQILELETFIVRESTDISRFDPLPPPRDKVTLRSLRSLILSQDFFGVVEDSALTPVGRLMEWFGGHVAVPPSCNFRVKLARYEDLAAFHALFNLTDAASTATLACELQTWQGGRSRRLSLEAWTEHKVHLAFEVRGYMIRAPYELESDEVREEYLARAVTDEVRDGRARFYSSLSSSPIFNALKRLRVGADASWALLQPFSILVALPRLEFLTIADPIGGSEAHFRHTTADVLSTFVTELASGLPCPMLRSLIVDCDYTSANTRELPEVDKPEQLSQQIKEIAATRASLGHPLVRLFYLFIVGGGGGIASEPGALCLHEYDGTSTLIRTVHGDEAREIVESEWGRR</sequence>
<dbReference type="AlphaFoldDB" id="A0AAD7X3Q8"/>
<name>A0AAD7X3Q8_9APHY</name>
<protein>
    <recommendedName>
        <fullName evidence="1">F-box domain-containing protein</fullName>
    </recommendedName>
</protein>
<evidence type="ECO:0000313" key="2">
    <source>
        <dbReference type="EMBL" id="KAJ8456544.1"/>
    </source>
</evidence>
<organism evidence="2 3">
    <name type="scientific">Trametes cubensis</name>
    <dbReference type="NCBI Taxonomy" id="1111947"/>
    <lineage>
        <taxon>Eukaryota</taxon>
        <taxon>Fungi</taxon>
        <taxon>Dikarya</taxon>
        <taxon>Basidiomycota</taxon>
        <taxon>Agaricomycotina</taxon>
        <taxon>Agaricomycetes</taxon>
        <taxon>Polyporales</taxon>
        <taxon>Polyporaceae</taxon>
        <taxon>Trametes</taxon>
    </lineage>
</organism>
<dbReference type="Proteomes" id="UP001215151">
    <property type="component" value="Unassembled WGS sequence"/>
</dbReference>
<evidence type="ECO:0000313" key="3">
    <source>
        <dbReference type="Proteomes" id="UP001215151"/>
    </source>
</evidence>
<dbReference type="InterPro" id="IPR001810">
    <property type="entry name" value="F-box_dom"/>
</dbReference>
<dbReference type="Gene3D" id="1.20.1280.50">
    <property type="match status" value="1"/>
</dbReference>
<comment type="caution">
    <text evidence="2">The sequence shown here is derived from an EMBL/GenBank/DDBJ whole genome shotgun (WGS) entry which is preliminary data.</text>
</comment>
<accession>A0AAD7X3Q8</accession>